<keyword evidence="13" id="KW-0594">Phospholipid biosynthesis</keyword>
<dbReference type="AlphaFoldDB" id="A0A4Y8A9S7"/>
<dbReference type="GO" id="GO:0008654">
    <property type="term" value="P:phospholipid biosynthetic process"/>
    <property type="evidence" value="ECO:0007669"/>
    <property type="project" value="UniProtKB-KW"/>
</dbReference>
<comment type="caution">
    <text evidence="21">The sequence shown here is derived from an EMBL/GenBank/DDBJ whole genome shotgun (WGS) entry which is preliminary data.</text>
</comment>
<dbReference type="PANTHER" id="PTHR34299">
    <property type="entry name" value="DIACYLGLYCEROL KINASE"/>
    <property type="match status" value="1"/>
</dbReference>
<evidence type="ECO:0000256" key="1">
    <source>
        <dbReference type="ARBA" id="ARBA00004651"/>
    </source>
</evidence>
<feature type="binding site" evidence="17">
    <location>
        <begin position="88"/>
        <end position="89"/>
    </location>
    <ligand>
        <name>ATP</name>
        <dbReference type="ChEBI" id="CHEBI:30616"/>
    </ligand>
</feature>
<keyword evidence="3" id="KW-1003">Cell membrane</keyword>
<dbReference type="InterPro" id="IPR036945">
    <property type="entry name" value="DAGK_sf"/>
</dbReference>
<evidence type="ECO:0000256" key="11">
    <source>
        <dbReference type="ARBA" id="ARBA00023098"/>
    </source>
</evidence>
<dbReference type="Proteomes" id="UP000297248">
    <property type="component" value="Unassembled WGS sequence"/>
</dbReference>
<keyword evidence="6 19" id="KW-0812">Transmembrane</keyword>
<keyword evidence="18" id="KW-0479">Metal-binding</keyword>
<evidence type="ECO:0000313" key="23">
    <source>
        <dbReference type="Proteomes" id="UP000583101"/>
    </source>
</evidence>
<dbReference type="RefSeq" id="WP_134337216.1">
    <property type="nucleotide sequence ID" value="NZ_BMCZ01000005.1"/>
</dbReference>
<keyword evidence="18" id="KW-0460">Magnesium</keyword>
<feature type="transmembrane region" description="Helical" evidence="19">
    <location>
        <begin position="25"/>
        <end position="44"/>
    </location>
</feature>
<evidence type="ECO:0000256" key="3">
    <source>
        <dbReference type="ARBA" id="ARBA00022475"/>
    </source>
</evidence>
<evidence type="ECO:0000256" key="13">
    <source>
        <dbReference type="ARBA" id="ARBA00023209"/>
    </source>
</evidence>
<evidence type="ECO:0000256" key="6">
    <source>
        <dbReference type="ARBA" id="ARBA00022692"/>
    </source>
</evidence>
<evidence type="ECO:0000256" key="19">
    <source>
        <dbReference type="SAM" id="Phobius"/>
    </source>
</evidence>
<reference evidence="21 22" key="1">
    <citation type="journal article" date="2016" name="Int. J. Syst. Evol. Microbiol.">
        <title>Proposal of Mucilaginibacter phyllosphaerae sp. nov. isolated from the phyllosphere of Galium album.</title>
        <authorList>
            <person name="Aydogan E.L."/>
            <person name="Busse H.J."/>
            <person name="Moser G."/>
            <person name="Muller C."/>
            <person name="Kampfer P."/>
            <person name="Glaeser S.P."/>
        </authorList>
    </citation>
    <scope>NUCLEOTIDE SEQUENCE [LARGE SCALE GENOMIC DNA]</scope>
    <source>
        <strain evidence="21 22">PP-F2FG21</strain>
    </source>
</reference>
<keyword evidence="23" id="KW-1185">Reference proteome</keyword>
<reference evidence="21" key="2">
    <citation type="submission" date="2019-03" db="EMBL/GenBank/DDBJ databases">
        <authorList>
            <person name="Yan Y.-Q."/>
            <person name="Du Z.-J."/>
        </authorList>
    </citation>
    <scope>NUCLEOTIDE SEQUENCE</scope>
    <source>
        <strain evidence="21">PP-F2FG21</strain>
    </source>
</reference>
<feature type="transmembrane region" description="Helical" evidence="19">
    <location>
        <begin position="93"/>
        <end position="118"/>
    </location>
</feature>
<feature type="active site" description="Proton acceptor" evidence="15">
    <location>
        <position position="63"/>
    </location>
</feature>
<keyword evidence="7 17" id="KW-0547">Nucleotide-binding</keyword>
<dbReference type="Proteomes" id="UP000583101">
    <property type="component" value="Unassembled WGS sequence"/>
</dbReference>
<dbReference type="EMBL" id="SNQG01000005">
    <property type="protein sequence ID" value="TEW65143.1"/>
    <property type="molecule type" value="Genomic_DNA"/>
</dbReference>
<name>A0A4Y8A9S7_9SPHI</name>
<evidence type="ECO:0000256" key="7">
    <source>
        <dbReference type="ARBA" id="ARBA00022741"/>
    </source>
</evidence>
<evidence type="ECO:0000256" key="10">
    <source>
        <dbReference type="ARBA" id="ARBA00022989"/>
    </source>
</evidence>
<evidence type="ECO:0000256" key="8">
    <source>
        <dbReference type="ARBA" id="ARBA00022777"/>
    </source>
</evidence>
<keyword evidence="8 21" id="KW-0418">Kinase</keyword>
<evidence type="ECO:0000256" key="14">
    <source>
        <dbReference type="ARBA" id="ARBA00023264"/>
    </source>
</evidence>
<keyword evidence="12 19" id="KW-0472">Membrane</keyword>
<dbReference type="InterPro" id="IPR000829">
    <property type="entry name" value="DAGK"/>
</dbReference>
<dbReference type="InterPro" id="IPR033717">
    <property type="entry name" value="UDPK"/>
</dbReference>
<feature type="transmembrane region" description="Helical" evidence="19">
    <location>
        <begin position="51"/>
        <end position="73"/>
    </location>
</feature>
<dbReference type="GO" id="GO:0005524">
    <property type="term" value="F:ATP binding"/>
    <property type="evidence" value="ECO:0007669"/>
    <property type="project" value="UniProtKB-KW"/>
</dbReference>
<feature type="binding site" evidence="16">
    <location>
        <position position="63"/>
    </location>
    <ligand>
        <name>substrate</name>
    </ligand>
</feature>
<feature type="binding site" evidence="18">
    <location>
        <position position="70"/>
    </location>
    <ligand>
        <name>a divalent metal cation</name>
        <dbReference type="ChEBI" id="CHEBI:60240"/>
    </ligand>
</feature>
<dbReference type="PANTHER" id="PTHR34299:SF1">
    <property type="entry name" value="DIACYLGLYCEROL KINASE"/>
    <property type="match status" value="1"/>
</dbReference>
<accession>A0A4Y8A9S7</accession>
<keyword evidence="14" id="KW-1208">Phospholipid metabolism</keyword>
<protein>
    <submittedName>
        <fullName evidence="20 21">Diacylglycerol kinase</fullName>
    </submittedName>
</protein>
<evidence type="ECO:0000313" key="22">
    <source>
        <dbReference type="Proteomes" id="UP000297248"/>
    </source>
</evidence>
<comment type="similarity">
    <text evidence="2">Belongs to the bacterial diacylglycerol kinase family.</text>
</comment>
<keyword evidence="5" id="KW-0808">Transferase</keyword>
<keyword evidence="4" id="KW-0444">Lipid biosynthesis</keyword>
<dbReference type="GO" id="GO:0016301">
    <property type="term" value="F:kinase activity"/>
    <property type="evidence" value="ECO:0007669"/>
    <property type="project" value="UniProtKB-KW"/>
</dbReference>
<dbReference type="Gene3D" id="1.10.287.3610">
    <property type="match status" value="1"/>
</dbReference>
<organism evidence="21 22">
    <name type="scientific">Mucilaginibacter phyllosphaerae</name>
    <dbReference type="NCBI Taxonomy" id="1812349"/>
    <lineage>
        <taxon>Bacteria</taxon>
        <taxon>Pseudomonadati</taxon>
        <taxon>Bacteroidota</taxon>
        <taxon>Sphingobacteriia</taxon>
        <taxon>Sphingobacteriales</taxon>
        <taxon>Sphingobacteriaceae</taxon>
        <taxon>Mucilaginibacter</taxon>
    </lineage>
</organism>
<evidence type="ECO:0000256" key="12">
    <source>
        <dbReference type="ARBA" id="ARBA00023136"/>
    </source>
</evidence>
<evidence type="ECO:0000256" key="4">
    <source>
        <dbReference type="ARBA" id="ARBA00022516"/>
    </source>
</evidence>
<evidence type="ECO:0000313" key="20">
    <source>
        <dbReference type="EMBL" id="MBB3969762.1"/>
    </source>
</evidence>
<gene>
    <name evidence="21" type="ORF">E2R65_14605</name>
    <name evidence="20" type="ORF">GGR35_002375</name>
</gene>
<proteinExistence type="inferred from homology"/>
<dbReference type="EMBL" id="JACIEG010000004">
    <property type="protein sequence ID" value="MBB3969762.1"/>
    <property type="molecule type" value="Genomic_DNA"/>
</dbReference>
<evidence type="ECO:0000256" key="2">
    <source>
        <dbReference type="ARBA" id="ARBA00005967"/>
    </source>
</evidence>
<evidence type="ECO:0000256" key="5">
    <source>
        <dbReference type="ARBA" id="ARBA00022679"/>
    </source>
</evidence>
<feature type="binding site" evidence="17">
    <location>
        <position position="70"/>
    </location>
    <ligand>
        <name>ATP</name>
        <dbReference type="ChEBI" id="CHEBI:30616"/>
    </ligand>
</feature>
<evidence type="ECO:0000256" key="17">
    <source>
        <dbReference type="PIRSR" id="PIRSR600829-3"/>
    </source>
</evidence>
<sequence>MNKFIRSVGFALKGLRYAFITQLNFRIQTSAACVVIALGLYLNINTQEWHWINLCIALVLVMELFNTGIEALVDLVSPQYNKLAGHVKDVSAAAVLIMALFTLITGIIIFAPKLLLLFHAA</sequence>
<dbReference type="OrthoDB" id="1493837at2"/>
<evidence type="ECO:0000256" key="16">
    <source>
        <dbReference type="PIRSR" id="PIRSR600829-2"/>
    </source>
</evidence>
<reference evidence="20 23" key="3">
    <citation type="submission" date="2020-08" db="EMBL/GenBank/DDBJ databases">
        <title>Genomic Encyclopedia of Type Strains, Phase IV (KMG-IV): sequencing the most valuable type-strain genomes for metagenomic binning, comparative biology and taxonomic classification.</title>
        <authorList>
            <person name="Goeker M."/>
        </authorList>
    </citation>
    <scope>NUCLEOTIDE SEQUENCE [LARGE SCALE GENOMIC DNA]</scope>
    <source>
        <strain evidence="20 23">DSM 100995</strain>
    </source>
</reference>
<dbReference type="CDD" id="cd14265">
    <property type="entry name" value="UDPK_IM_like"/>
    <property type="match status" value="1"/>
</dbReference>
<evidence type="ECO:0000256" key="15">
    <source>
        <dbReference type="PIRSR" id="PIRSR600829-1"/>
    </source>
</evidence>
<dbReference type="GO" id="GO:0005886">
    <property type="term" value="C:plasma membrane"/>
    <property type="evidence" value="ECO:0007669"/>
    <property type="project" value="UniProtKB-SubCell"/>
</dbReference>
<keyword evidence="11" id="KW-0443">Lipid metabolism</keyword>
<evidence type="ECO:0000313" key="21">
    <source>
        <dbReference type="EMBL" id="TEW65143.1"/>
    </source>
</evidence>
<evidence type="ECO:0000256" key="18">
    <source>
        <dbReference type="PIRSR" id="PIRSR600829-4"/>
    </source>
</evidence>
<keyword evidence="10 19" id="KW-1133">Transmembrane helix</keyword>
<keyword evidence="9 17" id="KW-0067">ATP-binding</keyword>
<dbReference type="Pfam" id="PF01219">
    <property type="entry name" value="DAGK_prokar"/>
    <property type="match status" value="1"/>
</dbReference>
<dbReference type="GO" id="GO:0046872">
    <property type="term" value="F:metal ion binding"/>
    <property type="evidence" value="ECO:0007669"/>
    <property type="project" value="UniProtKB-KW"/>
</dbReference>
<comment type="cofactor">
    <cofactor evidence="18">
        <name>Mg(2+)</name>
        <dbReference type="ChEBI" id="CHEBI:18420"/>
    </cofactor>
    <text evidence="18">Mn(2+), Zn(2+), Cd(2+) and Co(2+) support activity to lesser extents.</text>
</comment>
<comment type="subcellular location">
    <subcellularLocation>
        <location evidence="1">Cell membrane</location>
        <topology evidence="1">Multi-pass membrane protein</topology>
    </subcellularLocation>
</comment>
<evidence type="ECO:0000256" key="9">
    <source>
        <dbReference type="ARBA" id="ARBA00022840"/>
    </source>
</evidence>